<dbReference type="InterPro" id="IPR010432">
    <property type="entry name" value="RDD"/>
</dbReference>
<evidence type="ECO:0000256" key="5">
    <source>
        <dbReference type="SAM" id="Phobius"/>
    </source>
</evidence>
<name>A0A4R3Q0I4_RHISU</name>
<evidence type="ECO:0000256" key="3">
    <source>
        <dbReference type="ARBA" id="ARBA00022989"/>
    </source>
</evidence>
<keyword evidence="2 5" id="KW-0812">Transmembrane</keyword>
<keyword evidence="3 5" id="KW-1133">Transmembrane helix</keyword>
<dbReference type="RefSeq" id="WP_132565284.1">
    <property type="nucleotide sequence ID" value="NZ_SMBH01000011.1"/>
</dbReference>
<accession>A0A4R3Q0I4</accession>
<feature type="transmembrane region" description="Helical" evidence="5">
    <location>
        <begin position="234"/>
        <end position="253"/>
    </location>
</feature>
<feature type="transmembrane region" description="Helical" evidence="5">
    <location>
        <begin position="186"/>
        <end position="207"/>
    </location>
</feature>
<evidence type="ECO:0000256" key="1">
    <source>
        <dbReference type="ARBA" id="ARBA00004141"/>
    </source>
</evidence>
<feature type="transmembrane region" description="Helical" evidence="5">
    <location>
        <begin position="100"/>
        <end position="123"/>
    </location>
</feature>
<evidence type="ECO:0000259" key="6">
    <source>
        <dbReference type="Pfam" id="PF06271"/>
    </source>
</evidence>
<evidence type="ECO:0000259" key="7">
    <source>
        <dbReference type="Pfam" id="PF14237"/>
    </source>
</evidence>
<dbReference type="Pfam" id="PF14237">
    <property type="entry name" value="GYF_2"/>
    <property type="match status" value="1"/>
</dbReference>
<dbReference type="AlphaFoldDB" id="A0A4R3Q0I4"/>
<keyword evidence="4 5" id="KW-0472">Membrane</keyword>
<evidence type="ECO:0000256" key="2">
    <source>
        <dbReference type="ARBA" id="ARBA00022692"/>
    </source>
</evidence>
<evidence type="ECO:0000313" key="8">
    <source>
        <dbReference type="EMBL" id="TCU13727.1"/>
    </source>
</evidence>
<evidence type="ECO:0000313" key="9">
    <source>
        <dbReference type="Proteomes" id="UP000294576"/>
    </source>
</evidence>
<dbReference type="Pfam" id="PF06271">
    <property type="entry name" value="RDD"/>
    <property type="match status" value="1"/>
</dbReference>
<comment type="subcellular location">
    <subcellularLocation>
        <location evidence="1">Membrane</location>
        <topology evidence="1">Multi-pass membrane protein</topology>
    </subcellularLocation>
</comment>
<feature type="domain" description="GYF" evidence="7">
    <location>
        <begin position="4"/>
        <end position="53"/>
    </location>
</feature>
<protein>
    <submittedName>
        <fullName evidence="8">RDD family protein</fullName>
    </submittedName>
</protein>
<organism evidence="8 9">
    <name type="scientific">Rhizobium sullae</name>
    <name type="common">Rhizobium hedysari</name>
    <dbReference type="NCBI Taxonomy" id="50338"/>
    <lineage>
        <taxon>Bacteria</taxon>
        <taxon>Pseudomonadati</taxon>
        <taxon>Pseudomonadota</taxon>
        <taxon>Alphaproteobacteria</taxon>
        <taxon>Hyphomicrobiales</taxon>
        <taxon>Rhizobiaceae</taxon>
        <taxon>Rhizobium/Agrobacterium group</taxon>
        <taxon>Rhizobium</taxon>
    </lineage>
</organism>
<dbReference type="Proteomes" id="UP000294576">
    <property type="component" value="Unassembled WGS sequence"/>
</dbReference>
<comment type="caution">
    <text evidence="8">The sequence shown here is derived from an EMBL/GenBank/DDBJ whole genome shotgun (WGS) entry which is preliminary data.</text>
</comment>
<dbReference type="EMBL" id="SMBH01000011">
    <property type="protein sequence ID" value="TCU13727.1"/>
    <property type="molecule type" value="Genomic_DNA"/>
</dbReference>
<gene>
    <name evidence="8" type="ORF">EV132_111160</name>
</gene>
<feature type="transmembrane region" description="Helical" evidence="5">
    <location>
        <begin position="135"/>
        <end position="156"/>
    </location>
</feature>
<evidence type="ECO:0000256" key="4">
    <source>
        <dbReference type="ARBA" id="ARBA00023136"/>
    </source>
</evidence>
<dbReference type="InterPro" id="IPR025640">
    <property type="entry name" value="GYF_2"/>
</dbReference>
<sequence length="410" mass="44512">MTTWYYTVGQERKGPASDEEIRDLIESGKIVHQAYVWRNGMTNWHAAGEHPDFADAFVTPPPLPTPATPPNFPPPAFQPVATKPGVVLTSRPWPRFWARLFDNLLFVPLLGFGIGLWSAVYAPDIYVKLVAMNEVLFSLMIMPLVALLLAVSMTLLGSTPGKAIVGVQVPVPPGSSRFWFYLTREFKVWIAGLGMGIPFVALFTQVAQYRRLASGRPASYDEGNPSIVATPGRLRLGIAVALVAALLIGNTILRTEDKRAANNLTATQTWVSPVTGKSATIGKSWQPQPVDAASGSAFYFVANELLSEAIFGHETLPSDNVDTTTYANAIKDAIASEITINSEWRPVQVNGMPGVRATGISTRASDANVEATIVVSGRDAWRTLMFTRGSSAEQLTEKDRFVNAMFGTAN</sequence>
<reference evidence="8 9" key="1">
    <citation type="submission" date="2019-03" db="EMBL/GenBank/DDBJ databases">
        <title>Genomic Encyclopedia of Type Strains, Phase IV (KMG-V): Genome sequencing to study the core and pangenomes of soil and plant-associated prokaryotes.</title>
        <authorList>
            <person name="Whitman W."/>
        </authorList>
    </citation>
    <scope>NUCLEOTIDE SEQUENCE [LARGE SCALE GENOMIC DNA]</scope>
    <source>
        <strain evidence="8 9">Hc14</strain>
    </source>
</reference>
<dbReference type="GO" id="GO:0016020">
    <property type="term" value="C:membrane"/>
    <property type="evidence" value="ECO:0007669"/>
    <property type="project" value="UniProtKB-SubCell"/>
</dbReference>
<proteinExistence type="predicted"/>
<feature type="domain" description="RDD" evidence="6">
    <location>
        <begin position="91"/>
        <end position="204"/>
    </location>
</feature>